<keyword evidence="2" id="KW-1185">Reference proteome</keyword>
<dbReference type="PANTHER" id="PTHR38564:SF2">
    <property type="entry name" value="WU:FC46H12 PRECURSOR"/>
    <property type="match status" value="1"/>
</dbReference>
<feature type="non-terminal residue" evidence="1">
    <location>
        <position position="1"/>
    </location>
</feature>
<reference evidence="1" key="1">
    <citation type="journal article" date="2023" name="Science">
        <title>Genome structures resolve the early diversification of teleost fishes.</title>
        <authorList>
            <person name="Parey E."/>
            <person name="Louis A."/>
            <person name="Montfort J."/>
            <person name="Bouchez O."/>
            <person name="Roques C."/>
            <person name="Iampietro C."/>
            <person name="Lluch J."/>
            <person name="Castinel A."/>
            <person name="Donnadieu C."/>
            <person name="Desvignes T."/>
            <person name="Floi Bucao C."/>
            <person name="Jouanno E."/>
            <person name="Wen M."/>
            <person name="Mejri S."/>
            <person name="Dirks R."/>
            <person name="Jansen H."/>
            <person name="Henkel C."/>
            <person name="Chen W.J."/>
            <person name="Zahm M."/>
            <person name="Cabau C."/>
            <person name="Klopp C."/>
            <person name="Thompson A.W."/>
            <person name="Robinson-Rechavi M."/>
            <person name="Braasch I."/>
            <person name="Lecointre G."/>
            <person name="Bobe J."/>
            <person name="Postlethwait J.H."/>
            <person name="Berthelot C."/>
            <person name="Roest Crollius H."/>
            <person name="Guiguen Y."/>
        </authorList>
    </citation>
    <scope>NUCLEOTIDE SEQUENCE</scope>
    <source>
        <strain evidence="1">Concon-B</strain>
    </source>
</reference>
<name>A0A9Q1DEQ8_CONCO</name>
<dbReference type="OrthoDB" id="5946254at2759"/>
<dbReference type="Proteomes" id="UP001152803">
    <property type="component" value="Unassembled WGS sequence"/>
</dbReference>
<proteinExistence type="predicted"/>
<dbReference type="PANTHER" id="PTHR38564">
    <property type="entry name" value="SI:CH73-250A16.5-RELATED"/>
    <property type="match status" value="1"/>
</dbReference>
<comment type="caution">
    <text evidence="1">The sequence shown here is derived from an EMBL/GenBank/DDBJ whole genome shotgun (WGS) entry which is preliminary data.</text>
</comment>
<dbReference type="EMBL" id="JAFJMO010000009">
    <property type="protein sequence ID" value="KAJ8268424.1"/>
    <property type="molecule type" value="Genomic_DNA"/>
</dbReference>
<evidence type="ECO:0000313" key="1">
    <source>
        <dbReference type="EMBL" id="KAJ8268424.1"/>
    </source>
</evidence>
<evidence type="ECO:0000313" key="2">
    <source>
        <dbReference type="Proteomes" id="UP001152803"/>
    </source>
</evidence>
<accession>A0A9Q1DEQ8</accession>
<protein>
    <submittedName>
        <fullName evidence="1">Uncharacterized protein</fullName>
    </submittedName>
</protein>
<organism evidence="1 2">
    <name type="scientific">Conger conger</name>
    <name type="common">Conger eel</name>
    <name type="synonym">Muraena conger</name>
    <dbReference type="NCBI Taxonomy" id="82655"/>
    <lineage>
        <taxon>Eukaryota</taxon>
        <taxon>Metazoa</taxon>
        <taxon>Chordata</taxon>
        <taxon>Craniata</taxon>
        <taxon>Vertebrata</taxon>
        <taxon>Euteleostomi</taxon>
        <taxon>Actinopterygii</taxon>
        <taxon>Neopterygii</taxon>
        <taxon>Teleostei</taxon>
        <taxon>Anguilliformes</taxon>
        <taxon>Congridae</taxon>
        <taxon>Conger</taxon>
    </lineage>
</organism>
<gene>
    <name evidence="1" type="ORF">COCON_G00135960</name>
</gene>
<dbReference type="AlphaFoldDB" id="A0A9Q1DEQ8"/>
<sequence>FLNPNLRTGRGILSIPCLNVELALSSQIEAWGAADCTMDSEKCQYELISANLTQIVAKHTTAVGRFVDNIRFFLRGDVANLNCRLVGLSISQDVERVYDNGTNYCNLYNLVEGSGLTNLPEYHEISNDRMCTQRSTANCTIY</sequence>